<feature type="domain" description="N-acetyltransferase" evidence="4">
    <location>
        <begin position="14"/>
        <end position="174"/>
    </location>
</feature>
<evidence type="ECO:0000256" key="1">
    <source>
        <dbReference type="ARBA" id="ARBA00022679"/>
    </source>
</evidence>
<comment type="caution">
    <text evidence="5">The sequence shown here is derived from an EMBL/GenBank/DDBJ whole genome shotgun (WGS) entry which is preliminary data.</text>
</comment>
<keyword evidence="6" id="KW-1185">Reference proteome</keyword>
<dbReference type="Proteomes" id="UP001160130">
    <property type="component" value="Unassembled WGS sequence"/>
</dbReference>
<evidence type="ECO:0000256" key="2">
    <source>
        <dbReference type="ARBA" id="ARBA00023315"/>
    </source>
</evidence>
<accession>A0ABT6KZ84</accession>
<dbReference type="Pfam" id="PF13302">
    <property type="entry name" value="Acetyltransf_3"/>
    <property type="match status" value="1"/>
</dbReference>
<organism evidence="5 6">
    <name type="scientific">Mycolicibacterium frederiksbergense</name>
    <dbReference type="NCBI Taxonomy" id="117567"/>
    <lineage>
        <taxon>Bacteria</taxon>
        <taxon>Bacillati</taxon>
        <taxon>Actinomycetota</taxon>
        <taxon>Actinomycetes</taxon>
        <taxon>Mycobacteriales</taxon>
        <taxon>Mycobacteriaceae</taxon>
        <taxon>Mycolicibacterium</taxon>
    </lineage>
</organism>
<dbReference type="RefSeq" id="WP_280832590.1">
    <property type="nucleotide sequence ID" value="NZ_JARXVE010000003.1"/>
</dbReference>
<keyword evidence="2 5" id="KW-0012">Acyltransferase</keyword>
<reference evidence="5 6" key="1">
    <citation type="submission" date="2023-04" db="EMBL/GenBank/DDBJ databases">
        <title>Forest soil microbial communities from Buena Vista Peninsula, Colon Province, Panama.</title>
        <authorList>
            <person name="Bouskill N."/>
        </authorList>
    </citation>
    <scope>NUCLEOTIDE SEQUENCE [LARGE SCALE GENOMIC DNA]</scope>
    <source>
        <strain evidence="5 6">AC80</strain>
    </source>
</reference>
<evidence type="ECO:0000313" key="5">
    <source>
        <dbReference type="EMBL" id="MDH6195996.1"/>
    </source>
</evidence>
<dbReference type="EMBL" id="JARXVE010000003">
    <property type="protein sequence ID" value="MDH6195996.1"/>
    <property type="molecule type" value="Genomic_DNA"/>
</dbReference>
<keyword evidence="1 5" id="KW-0808">Transferase</keyword>
<evidence type="ECO:0000313" key="6">
    <source>
        <dbReference type="Proteomes" id="UP001160130"/>
    </source>
</evidence>
<dbReference type="SUPFAM" id="SSF55729">
    <property type="entry name" value="Acyl-CoA N-acyltransferases (Nat)"/>
    <property type="match status" value="1"/>
</dbReference>
<dbReference type="InterPro" id="IPR016181">
    <property type="entry name" value="Acyl_CoA_acyltransferase"/>
</dbReference>
<proteinExistence type="inferred from homology"/>
<comment type="similarity">
    <text evidence="3">Belongs to the acetyltransferase family. RimJ subfamily.</text>
</comment>
<gene>
    <name evidence="5" type="ORF">M2272_002636</name>
</gene>
<dbReference type="PANTHER" id="PTHR43792:SF8">
    <property type="entry name" value="[RIBOSOMAL PROTEIN US5]-ALANINE N-ACETYLTRANSFERASE"/>
    <property type="match status" value="1"/>
</dbReference>
<protein>
    <submittedName>
        <fullName evidence="5">Ribosomal-protein-alanine N-acetyltransferase</fullName>
        <ecNumber evidence="5">2.3.1.267</ecNumber>
    </submittedName>
</protein>
<evidence type="ECO:0000256" key="3">
    <source>
        <dbReference type="ARBA" id="ARBA00038502"/>
    </source>
</evidence>
<name>A0ABT6KZ84_9MYCO</name>
<dbReference type="PROSITE" id="PS51186">
    <property type="entry name" value="GNAT"/>
    <property type="match status" value="1"/>
</dbReference>
<dbReference type="PANTHER" id="PTHR43792">
    <property type="entry name" value="GNAT FAMILY, PUTATIVE (AFU_ORTHOLOGUE AFUA_3G00765)-RELATED-RELATED"/>
    <property type="match status" value="1"/>
</dbReference>
<dbReference type="InterPro" id="IPR051531">
    <property type="entry name" value="N-acetyltransferase"/>
</dbReference>
<dbReference type="InterPro" id="IPR000182">
    <property type="entry name" value="GNAT_dom"/>
</dbReference>
<sequence>MLDSRLLPLQSERVRLRALRAGDAAAFAAGTEDPDVKTYGHLPEPKYTTESVITMIERQAEPGLARGDLAVLAIAHPVTDEFAGSLVIFDVTDEVAEVGFWVHPSHRGTGVATAALHLAGELARGSGLTTLTARTATENVASQGVLVRAGFQTLGTRKDTTPSGQEIELLHYVWNLGES</sequence>
<dbReference type="Gene3D" id="3.40.630.30">
    <property type="match status" value="1"/>
</dbReference>
<evidence type="ECO:0000259" key="4">
    <source>
        <dbReference type="PROSITE" id="PS51186"/>
    </source>
</evidence>
<dbReference type="CDD" id="cd04301">
    <property type="entry name" value="NAT_SF"/>
    <property type="match status" value="1"/>
</dbReference>
<dbReference type="EC" id="2.3.1.267" evidence="5"/>
<dbReference type="GO" id="GO:0008999">
    <property type="term" value="F:protein-N-terminal-alanine acetyltransferase activity"/>
    <property type="evidence" value="ECO:0007669"/>
    <property type="project" value="UniProtKB-EC"/>
</dbReference>